<organism evidence="1 2">
    <name type="scientific">Mesoterricola sediminis</name>
    <dbReference type="NCBI Taxonomy" id="2927980"/>
    <lineage>
        <taxon>Bacteria</taxon>
        <taxon>Pseudomonadati</taxon>
        <taxon>Acidobacteriota</taxon>
        <taxon>Holophagae</taxon>
        <taxon>Holophagales</taxon>
        <taxon>Holophagaceae</taxon>
        <taxon>Mesoterricola</taxon>
    </lineage>
</organism>
<dbReference type="EMBL" id="AP027081">
    <property type="protein sequence ID" value="BDU78447.1"/>
    <property type="molecule type" value="Genomic_DNA"/>
</dbReference>
<dbReference type="KEGG" id="msea:METESE_34050"/>
<reference evidence="1" key="1">
    <citation type="journal article" date="2023" name="Int. J. Syst. Evol. Microbiol.">
        <title>Mesoterricola silvestris gen. nov., sp. nov., Mesoterricola sediminis sp. nov., Geothrix oryzae sp. nov., Geothrix edaphica sp. nov., Geothrix rubra sp. nov., and Geothrix limicola sp. nov., six novel members of Acidobacteriota isolated from soils.</title>
        <authorList>
            <person name="Itoh H."/>
            <person name="Sugisawa Y."/>
            <person name="Mise K."/>
            <person name="Xu Z."/>
            <person name="Kuniyasu M."/>
            <person name="Ushijima N."/>
            <person name="Kawano K."/>
            <person name="Kobayashi E."/>
            <person name="Shiratori Y."/>
            <person name="Masuda Y."/>
            <person name="Senoo K."/>
        </authorList>
    </citation>
    <scope>NUCLEOTIDE SEQUENCE</scope>
    <source>
        <strain evidence="1">W786</strain>
    </source>
</reference>
<gene>
    <name evidence="1" type="ORF">METESE_34050</name>
</gene>
<dbReference type="Pfam" id="PF13366">
    <property type="entry name" value="PDDEXK_3"/>
    <property type="match status" value="1"/>
</dbReference>
<sequence length="138" mass="15183">MPIQDPLTQQIIGLCYRIANTLGHGFIEKVYENALAFELRRTKLAFAQQQSIEVFYEGEKVGLYKADLIVDGQVIVEVKAIRALGEIDIAQGLNYLRATGLPTCLLVNFGQAKIEVRRLAMNPGQGAGSMELDASDVQ</sequence>
<evidence type="ECO:0000313" key="1">
    <source>
        <dbReference type="EMBL" id="BDU78447.1"/>
    </source>
</evidence>
<dbReference type="NCBIfam" id="TIGR04256">
    <property type="entry name" value="GxxExxY"/>
    <property type="match status" value="1"/>
</dbReference>
<proteinExistence type="predicted"/>
<protein>
    <recommendedName>
        <fullName evidence="3">GxxExxY protein</fullName>
    </recommendedName>
</protein>
<accession>A0AA48GVM1</accession>
<evidence type="ECO:0000313" key="2">
    <source>
        <dbReference type="Proteomes" id="UP001228113"/>
    </source>
</evidence>
<dbReference type="Proteomes" id="UP001228113">
    <property type="component" value="Chromosome"/>
</dbReference>
<dbReference type="AlphaFoldDB" id="A0AA48GVM1"/>
<dbReference type="InterPro" id="IPR026350">
    <property type="entry name" value="GxxExxY"/>
</dbReference>
<name>A0AA48GVM1_9BACT</name>
<evidence type="ECO:0008006" key="3">
    <source>
        <dbReference type="Google" id="ProtNLM"/>
    </source>
</evidence>
<dbReference type="RefSeq" id="WP_316410708.1">
    <property type="nucleotide sequence ID" value="NZ_AP027081.1"/>
</dbReference>
<keyword evidence="2" id="KW-1185">Reference proteome</keyword>